<keyword evidence="3" id="KW-1185">Reference proteome</keyword>
<evidence type="ECO:0000256" key="1">
    <source>
        <dbReference type="SAM" id="MobiDB-lite"/>
    </source>
</evidence>
<dbReference type="Proteomes" id="UP001196413">
    <property type="component" value="Unassembled WGS sequence"/>
</dbReference>
<evidence type="ECO:0000313" key="3">
    <source>
        <dbReference type="Proteomes" id="UP001196413"/>
    </source>
</evidence>
<comment type="caution">
    <text evidence="2">The sequence shown here is derived from an EMBL/GenBank/DDBJ whole genome shotgun (WGS) entry which is preliminary data.</text>
</comment>
<accession>A0AAD5MJR5</accession>
<gene>
    <name evidence="2" type="ORF">KIN20_004409</name>
</gene>
<organism evidence="2 3">
    <name type="scientific">Parelaphostrongylus tenuis</name>
    <name type="common">Meningeal worm</name>
    <dbReference type="NCBI Taxonomy" id="148309"/>
    <lineage>
        <taxon>Eukaryota</taxon>
        <taxon>Metazoa</taxon>
        <taxon>Ecdysozoa</taxon>
        <taxon>Nematoda</taxon>
        <taxon>Chromadorea</taxon>
        <taxon>Rhabditida</taxon>
        <taxon>Rhabditina</taxon>
        <taxon>Rhabditomorpha</taxon>
        <taxon>Strongyloidea</taxon>
        <taxon>Metastrongylidae</taxon>
        <taxon>Parelaphostrongylus</taxon>
    </lineage>
</organism>
<evidence type="ECO:0000313" key="2">
    <source>
        <dbReference type="EMBL" id="KAJ1348991.1"/>
    </source>
</evidence>
<reference evidence="2" key="1">
    <citation type="submission" date="2021-06" db="EMBL/GenBank/DDBJ databases">
        <title>Parelaphostrongylus tenuis whole genome reference sequence.</title>
        <authorList>
            <person name="Garwood T.J."/>
            <person name="Larsen P.A."/>
            <person name="Fountain-Jones N.M."/>
            <person name="Garbe J.R."/>
            <person name="Macchietto M.G."/>
            <person name="Kania S.A."/>
            <person name="Gerhold R.W."/>
            <person name="Richards J.E."/>
            <person name="Wolf T.M."/>
        </authorList>
    </citation>
    <scope>NUCLEOTIDE SEQUENCE</scope>
    <source>
        <strain evidence="2">MNPRO001-30</strain>
        <tissue evidence="2">Meninges</tissue>
    </source>
</reference>
<sequence length="118" mass="13769">MSGTCYNGLATWWKYTVSLSPMRSYFCSLLHSEHFFLSRKMFHTSAHLLVVWSVGAGRGSIRPSAIDRSIALARLTDLLQRLAKQRFACTFNQAEQERYQEKHTDLEDYNRMETREKS</sequence>
<proteinExistence type="predicted"/>
<dbReference type="EMBL" id="JAHQIW010000592">
    <property type="protein sequence ID" value="KAJ1348991.1"/>
    <property type="molecule type" value="Genomic_DNA"/>
</dbReference>
<protein>
    <submittedName>
        <fullName evidence="2">Uncharacterized protein</fullName>
    </submittedName>
</protein>
<dbReference type="AlphaFoldDB" id="A0AAD5MJR5"/>
<name>A0AAD5MJR5_PARTN</name>
<feature type="region of interest" description="Disordered" evidence="1">
    <location>
        <begin position="97"/>
        <end position="118"/>
    </location>
</feature>